<dbReference type="OrthoDB" id="312015at2759"/>
<dbReference type="HOGENOM" id="CLU_1235382_0_0_1"/>
<dbReference type="Proteomes" id="UP000054538">
    <property type="component" value="Unassembled WGS sequence"/>
</dbReference>
<feature type="compositionally biased region" description="Pro residues" evidence="1">
    <location>
        <begin position="167"/>
        <end position="180"/>
    </location>
</feature>
<protein>
    <submittedName>
        <fullName evidence="2">Uncharacterized protein</fullName>
    </submittedName>
</protein>
<evidence type="ECO:0000313" key="3">
    <source>
        <dbReference type="Proteomes" id="UP000054538"/>
    </source>
</evidence>
<proteinExistence type="predicted"/>
<dbReference type="InParanoid" id="A0A0D0E8E9"/>
<organism evidence="2 3">
    <name type="scientific">Paxillus rubicundulus Ve08.2h10</name>
    <dbReference type="NCBI Taxonomy" id="930991"/>
    <lineage>
        <taxon>Eukaryota</taxon>
        <taxon>Fungi</taxon>
        <taxon>Dikarya</taxon>
        <taxon>Basidiomycota</taxon>
        <taxon>Agaricomycotina</taxon>
        <taxon>Agaricomycetes</taxon>
        <taxon>Agaricomycetidae</taxon>
        <taxon>Boletales</taxon>
        <taxon>Paxilineae</taxon>
        <taxon>Paxillaceae</taxon>
        <taxon>Paxillus</taxon>
    </lineage>
</organism>
<sequence length="224" mass="24682">MHHPAVYWGAWGHRPQRVDRLVKKELDDERQKFTEAAVKLGKQRSAFESDRIKFLEEKRSWQVQQMLPELPPTPMLDTTSPPPLAAHLPQLKKSRSSSRKSKVVGKLTSGRKARASRRSSIFSIPPPTNVEPAYETEVIPIVVPARERHLKDPLTSAKSILPTSFVLPPPSPRTSLPPPDTLLGPLDTPTPESDSDDTDSSSPSAPDTSFPTLLSGLISGFCLG</sequence>
<feature type="compositionally biased region" description="Low complexity" evidence="1">
    <location>
        <begin position="181"/>
        <end position="192"/>
    </location>
</feature>
<name>A0A0D0E8E9_9AGAM</name>
<keyword evidence="3" id="KW-1185">Reference proteome</keyword>
<feature type="region of interest" description="Disordered" evidence="1">
    <location>
        <begin position="161"/>
        <end position="213"/>
    </location>
</feature>
<reference evidence="3" key="2">
    <citation type="submission" date="2015-01" db="EMBL/GenBank/DDBJ databases">
        <title>Evolutionary Origins and Diversification of the Mycorrhizal Mutualists.</title>
        <authorList>
            <consortium name="DOE Joint Genome Institute"/>
            <consortium name="Mycorrhizal Genomics Consortium"/>
            <person name="Kohler A."/>
            <person name="Kuo A."/>
            <person name="Nagy L.G."/>
            <person name="Floudas D."/>
            <person name="Copeland A."/>
            <person name="Barry K.W."/>
            <person name="Cichocki N."/>
            <person name="Veneault-Fourrey C."/>
            <person name="LaButti K."/>
            <person name="Lindquist E.A."/>
            <person name="Lipzen A."/>
            <person name="Lundell T."/>
            <person name="Morin E."/>
            <person name="Murat C."/>
            <person name="Riley R."/>
            <person name="Ohm R."/>
            <person name="Sun H."/>
            <person name="Tunlid A."/>
            <person name="Henrissat B."/>
            <person name="Grigoriev I.V."/>
            <person name="Hibbett D.S."/>
            <person name="Martin F."/>
        </authorList>
    </citation>
    <scope>NUCLEOTIDE SEQUENCE [LARGE SCALE GENOMIC DNA]</scope>
    <source>
        <strain evidence="3">Ve08.2h10</strain>
    </source>
</reference>
<feature type="compositionally biased region" description="Low complexity" evidence="1">
    <location>
        <begin position="200"/>
        <end position="212"/>
    </location>
</feature>
<evidence type="ECO:0000256" key="1">
    <source>
        <dbReference type="SAM" id="MobiDB-lite"/>
    </source>
</evidence>
<dbReference type="AlphaFoldDB" id="A0A0D0E8E9"/>
<feature type="compositionally biased region" description="Basic residues" evidence="1">
    <location>
        <begin position="90"/>
        <end position="117"/>
    </location>
</feature>
<dbReference type="STRING" id="930991.A0A0D0E8E9"/>
<dbReference type="EMBL" id="KN824893">
    <property type="protein sequence ID" value="KIK98429.1"/>
    <property type="molecule type" value="Genomic_DNA"/>
</dbReference>
<reference evidence="2 3" key="1">
    <citation type="submission" date="2014-04" db="EMBL/GenBank/DDBJ databases">
        <authorList>
            <consortium name="DOE Joint Genome Institute"/>
            <person name="Kuo A."/>
            <person name="Kohler A."/>
            <person name="Jargeat P."/>
            <person name="Nagy L.G."/>
            <person name="Floudas D."/>
            <person name="Copeland A."/>
            <person name="Barry K.W."/>
            <person name="Cichocki N."/>
            <person name="Veneault-Fourrey C."/>
            <person name="LaButti K."/>
            <person name="Lindquist E.A."/>
            <person name="Lipzen A."/>
            <person name="Lundell T."/>
            <person name="Morin E."/>
            <person name="Murat C."/>
            <person name="Sun H."/>
            <person name="Tunlid A."/>
            <person name="Henrissat B."/>
            <person name="Grigoriev I.V."/>
            <person name="Hibbett D.S."/>
            <person name="Martin F."/>
            <person name="Nordberg H.P."/>
            <person name="Cantor M.N."/>
            <person name="Hua S.X."/>
        </authorList>
    </citation>
    <scope>NUCLEOTIDE SEQUENCE [LARGE SCALE GENOMIC DNA]</scope>
    <source>
        <strain evidence="2 3">Ve08.2h10</strain>
    </source>
</reference>
<evidence type="ECO:0000313" key="2">
    <source>
        <dbReference type="EMBL" id="KIK98429.1"/>
    </source>
</evidence>
<accession>A0A0D0E8E9</accession>
<feature type="region of interest" description="Disordered" evidence="1">
    <location>
        <begin position="80"/>
        <end position="124"/>
    </location>
</feature>
<gene>
    <name evidence="2" type="ORF">PAXRUDRAFT_9555</name>
</gene>